<accession>A0A845MF76</accession>
<feature type="transmembrane region" description="Helical" evidence="1">
    <location>
        <begin position="43"/>
        <end position="63"/>
    </location>
</feature>
<feature type="transmembrane region" description="Helical" evidence="1">
    <location>
        <begin position="110"/>
        <end position="133"/>
    </location>
</feature>
<keyword evidence="1" id="KW-0812">Transmembrane</keyword>
<dbReference type="Pfam" id="PF03596">
    <property type="entry name" value="Cad"/>
    <property type="match status" value="1"/>
</dbReference>
<comment type="caution">
    <text evidence="2">The sequence shown here is derived from an EMBL/GenBank/DDBJ whole genome shotgun (WGS) entry which is preliminary data.</text>
</comment>
<reference evidence="2 3" key="1">
    <citation type="journal article" date="2014" name="Int. J. Syst. Evol. Microbiol.">
        <title>Sneathiella chungangensis sp. nov., isolated from a marine sand, and emended description of the genus Sneathiella.</title>
        <authorList>
            <person name="Siamphan C."/>
            <person name="Kim H."/>
            <person name="Lee J.S."/>
            <person name="Kim W."/>
        </authorList>
    </citation>
    <scope>NUCLEOTIDE SEQUENCE [LARGE SCALE GENOMIC DNA]</scope>
    <source>
        <strain evidence="2 3">KCTC 32476</strain>
    </source>
</reference>
<dbReference type="InterPro" id="IPR004676">
    <property type="entry name" value="Cd-R_transporter"/>
</dbReference>
<gene>
    <name evidence="2" type="ORF">GQF03_06985</name>
</gene>
<name>A0A845MF76_9PROT</name>
<organism evidence="2 3">
    <name type="scientific">Sneathiella chungangensis</name>
    <dbReference type="NCBI Taxonomy" id="1418234"/>
    <lineage>
        <taxon>Bacteria</taxon>
        <taxon>Pseudomonadati</taxon>
        <taxon>Pseudomonadota</taxon>
        <taxon>Alphaproteobacteria</taxon>
        <taxon>Sneathiellales</taxon>
        <taxon>Sneathiellaceae</taxon>
        <taxon>Sneathiella</taxon>
    </lineage>
</organism>
<dbReference type="Proteomes" id="UP000445696">
    <property type="component" value="Unassembled WGS sequence"/>
</dbReference>
<protein>
    <recommendedName>
        <fullName evidence="4">Cadmium transporter</fullName>
    </recommendedName>
</protein>
<dbReference type="OrthoDB" id="7708983at2"/>
<sequence>MDDILLAVSVSFMAFLSTSIDNLFLLITLTLHPKYGSAKVRTGYLLAVLLMLGICLLFARGVQQLPLHFIPYIGLVPLTIGMYELWQLVRGGKSAAIPDGETGKLRDGSFLTITMIMITHSWDSIAVLAPLLSDTRPGLTGWMAASILIAAGALTFVAQKAVSHPSMKAFLQRYAPKVLPFLLIAVGLYILLNTSTDIT</sequence>
<evidence type="ECO:0008006" key="4">
    <source>
        <dbReference type="Google" id="ProtNLM"/>
    </source>
</evidence>
<dbReference type="RefSeq" id="WP_161338516.1">
    <property type="nucleotide sequence ID" value="NZ_JBHSDG010000005.1"/>
</dbReference>
<feature type="transmembrane region" description="Helical" evidence="1">
    <location>
        <begin position="174"/>
        <end position="192"/>
    </location>
</feature>
<keyword evidence="3" id="KW-1185">Reference proteome</keyword>
<dbReference type="EMBL" id="WTVA01000003">
    <property type="protein sequence ID" value="MZR22070.1"/>
    <property type="molecule type" value="Genomic_DNA"/>
</dbReference>
<evidence type="ECO:0000313" key="3">
    <source>
        <dbReference type="Proteomes" id="UP000445696"/>
    </source>
</evidence>
<feature type="transmembrane region" description="Helical" evidence="1">
    <location>
        <begin position="139"/>
        <end position="162"/>
    </location>
</feature>
<keyword evidence="1" id="KW-1133">Transmembrane helix</keyword>
<evidence type="ECO:0000313" key="2">
    <source>
        <dbReference type="EMBL" id="MZR22070.1"/>
    </source>
</evidence>
<dbReference type="AlphaFoldDB" id="A0A845MF76"/>
<feature type="transmembrane region" description="Helical" evidence="1">
    <location>
        <begin position="6"/>
        <end position="31"/>
    </location>
</feature>
<proteinExistence type="predicted"/>
<evidence type="ECO:0000256" key="1">
    <source>
        <dbReference type="SAM" id="Phobius"/>
    </source>
</evidence>
<keyword evidence="1" id="KW-0472">Membrane</keyword>
<feature type="transmembrane region" description="Helical" evidence="1">
    <location>
        <begin position="69"/>
        <end position="89"/>
    </location>
</feature>